<reference evidence="4" key="1">
    <citation type="submission" date="2022-11" db="EMBL/GenBank/DDBJ databases">
        <authorList>
            <person name="Morgan W.R."/>
            <person name="Tartar A."/>
        </authorList>
    </citation>
    <scope>NUCLEOTIDE SEQUENCE</scope>
    <source>
        <strain evidence="4">ARSEF 373</strain>
    </source>
</reference>
<feature type="region of interest" description="Disordered" evidence="2">
    <location>
        <begin position="1"/>
        <end position="54"/>
    </location>
</feature>
<dbReference type="Pfam" id="PF00041">
    <property type="entry name" value="fn3"/>
    <property type="match status" value="1"/>
</dbReference>
<feature type="coiled-coil region" evidence="1">
    <location>
        <begin position="441"/>
        <end position="468"/>
    </location>
</feature>
<evidence type="ECO:0000313" key="5">
    <source>
        <dbReference type="Proteomes" id="UP001146120"/>
    </source>
</evidence>
<keyword evidence="5" id="KW-1185">Reference proteome</keyword>
<proteinExistence type="predicted"/>
<dbReference type="InterPro" id="IPR003961">
    <property type="entry name" value="FN3_dom"/>
</dbReference>
<evidence type="ECO:0000256" key="2">
    <source>
        <dbReference type="SAM" id="MobiDB-lite"/>
    </source>
</evidence>
<feature type="domain" description="Fibronectin type-III" evidence="3">
    <location>
        <begin position="1066"/>
        <end position="1181"/>
    </location>
</feature>
<protein>
    <recommendedName>
        <fullName evidence="3">Fibronectin type-III domain-containing protein</fullName>
    </recommendedName>
</protein>
<accession>A0AAV2Z1B3</accession>
<dbReference type="InterPro" id="IPR013783">
    <property type="entry name" value="Ig-like_fold"/>
</dbReference>
<dbReference type="Gene3D" id="2.60.40.10">
    <property type="entry name" value="Immunoglobulins"/>
    <property type="match status" value="1"/>
</dbReference>
<sequence length="1395" mass="157800">MPVKASASTMDGNRLAVHAAPVTTAPSPVRRAGHREDPRAVPAMDTKPTTPDEPARKQFLLPLLPVPETPVGSLQVNEDLCRLVFATPAVPVATEKYFARHKSLEHLDHHHQVGPVRVAANPAGVFNAKVEKILRSASPNSPRQNVLAKLPASPSKTTSPFLVNGPPLIQQLIDPAQSGGGLTRDQPSPTREREEDDEMIKLKQKTKMLPKTDADREHFWEVARLFQKLRLEQQTSGETSLTPMKFNTQSAWDQQPCGDLHDYDVQLRDEKHLEWIAGHYTKMEEAKRRKEIEDEKHDEHIYQTTTAYRTEMRMLREARLRWINAAANLLPSVMLCCFTQRLFQELQYHWRLRWMQTRLRGMIRYWLLKRSQRGANEKAAHILIYWMQKSVALQSFSFRIFRGVRLFLRRVKILQRMWRVRMAKRRVAFLRLQKLWIQQEILQVDAAAEEYERRQRRLQAEQAEAARRKRRSGLHSKKSTSQIGNSEEWLTFVDESIRTQVIHEYLRQKQSEFSAAFRQQEEELFPHLIQALRVEQPNRPRSYIKALATRFALLGKVYETLCLYPGAVDDVAPIKPADIRLAPIKELIRRGKDRSPPDDTGARYGCASAVTLQTQPPRHRSIIMQLDTALPARRDENPEYQKQLALLLQRRAFARHNVTADSKSQHKLPTQLVPSPVRRAVVSTAIVPDSQPSVLQDEKPVPVTEEPTTPISVPLDQPTTESLAPAASPPSCFGLVVASYTFKHLPSLSEKTKEAATQLFDALVEARFGHCVRRGSKLLLNPSAIEFQDAMKEISECPEILRESSFFVCVVSHGAQVVSGSNAGSYLLFAESVLSSEDALLLTAVHEKELAHLLHAVPCKNKLIALDVRHGNGNKERLQNEADSIRARVHDDFASRIHAEMLRLEVGALARTHQRTQLDHPDTPSFALTAQHLQNDPSLFNTVILDACLGSNEVALTNPVDKVSNFLLRVRDACRGGAVHPFLEREQDDAPRMLRAFEVCEFVRTMVCQDAAAVNEVIKHEYQNQVRTKYEQVTEFQDVTQSPVVIGVNHAADFDICRAPAPPERPPSSPNFVSATSTSVTISWVPPVQDSRLDVPVILGYHVEICGAGSVAVTEAKWRRAADFQVLTYDQVVRQQQIPPTHVRVHGLGVDAPYCFRVRARSAGGWGPRSPTSAVFRTASISSSLSLLDTVRVAAMTSDPKALLTTMKTFTEVGAIQRQCLNVLAQRAWRRKVCRNEKIPFLPQSDPEVVELVGRAIQRFERDFILARDAAIFLGRLVAWNSAWRTPIVVTTDPPIIELLQNASERFQDSAFESAQAVRWALWMLTHNPKQQKLTQAAAARRIQGLYRQRKAKEYPRTLALAVYRRAVDPNTGMPYYYNTRTGAASWDVPRFLSQ</sequence>
<dbReference type="PROSITE" id="PS50853">
    <property type="entry name" value="FN3"/>
    <property type="match status" value="1"/>
</dbReference>
<evidence type="ECO:0000256" key="1">
    <source>
        <dbReference type="SAM" id="Coils"/>
    </source>
</evidence>
<dbReference type="SMART" id="SM00060">
    <property type="entry name" value="FN3"/>
    <property type="match status" value="1"/>
</dbReference>
<dbReference type="SUPFAM" id="SSF52129">
    <property type="entry name" value="Caspase-like"/>
    <property type="match status" value="1"/>
</dbReference>
<dbReference type="CDD" id="cd00063">
    <property type="entry name" value="FN3"/>
    <property type="match status" value="1"/>
</dbReference>
<dbReference type="InterPro" id="IPR029030">
    <property type="entry name" value="Caspase-like_dom_sf"/>
</dbReference>
<dbReference type="InterPro" id="IPR036116">
    <property type="entry name" value="FN3_sf"/>
</dbReference>
<feature type="region of interest" description="Disordered" evidence="2">
    <location>
        <begin position="138"/>
        <end position="198"/>
    </location>
</feature>
<comment type="caution">
    <text evidence="4">The sequence shown here is derived from an EMBL/GenBank/DDBJ whole genome shotgun (WGS) entry which is preliminary data.</text>
</comment>
<reference evidence="4" key="2">
    <citation type="journal article" date="2023" name="Microbiol Resour">
        <title>Decontamination and Annotation of the Draft Genome Sequence of the Oomycete Lagenidium giganteum ARSEF 373.</title>
        <authorList>
            <person name="Morgan W.R."/>
            <person name="Tartar A."/>
        </authorList>
    </citation>
    <scope>NUCLEOTIDE SEQUENCE</scope>
    <source>
        <strain evidence="4">ARSEF 373</strain>
    </source>
</reference>
<feature type="compositionally biased region" description="Low complexity" evidence="2">
    <location>
        <begin position="701"/>
        <end position="714"/>
    </location>
</feature>
<dbReference type="Proteomes" id="UP001146120">
    <property type="component" value="Unassembled WGS sequence"/>
</dbReference>
<organism evidence="4 5">
    <name type="scientific">Lagenidium giganteum</name>
    <dbReference type="NCBI Taxonomy" id="4803"/>
    <lineage>
        <taxon>Eukaryota</taxon>
        <taxon>Sar</taxon>
        <taxon>Stramenopiles</taxon>
        <taxon>Oomycota</taxon>
        <taxon>Peronosporomycetes</taxon>
        <taxon>Pythiales</taxon>
        <taxon>Pythiaceae</taxon>
    </lineage>
</organism>
<dbReference type="SUPFAM" id="SSF49265">
    <property type="entry name" value="Fibronectin type III"/>
    <property type="match status" value="1"/>
</dbReference>
<feature type="region of interest" description="Disordered" evidence="2">
    <location>
        <begin position="689"/>
        <end position="724"/>
    </location>
</feature>
<gene>
    <name evidence="4" type="ORF">N0F65_001229</name>
</gene>
<dbReference type="EMBL" id="DAKRPA010000059">
    <property type="protein sequence ID" value="DBA00758.1"/>
    <property type="molecule type" value="Genomic_DNA"/>
</dbReference>
<evidence type="ECO:0000259" key="3">
    <source>
        <dbReference type="PROSITE" id="PS50853"/>
    </source>
</evidence>
<evidence type="ECO:0000313" key="4">
    <source>
        <dbReference type="EMBL" id="DBA00758.1"/>
    </source>
</evidence>
<name>A0AAV2Z1B3_9STRA</name>
<feature type="compositionally biased region" description="Polar residues" evidence="2">
    <location>
        <begin position="1"/>
        <end position="11"/>
    </location>
</feature>
<dbReference type="Gene3D" id="2.20.70.10">
    <property type="match status" value="1"/>
</dbReference>
<keyword evidence="1" id="KW-0175">Coiled coil</keyword>